<dbReference type="PANTHER" id="PTHR45641:SF1">
    <property type="entry name" value="AAA+ ATPASE DOMAIN-CONTAINING PROTEIN"/>
    <property type="match status" value="1"/>
</dbReference>
<gene>
    <name evidence="4" type="ORF">ACFPN2_21415</name>
</gene>
<name>A0ABV8SVX4_9GAMM</name>
<organism evidence="4 5">
    <name type="scientific">Steroidobacter flavus</name>
    <dbReference type="NCBI Taxonomy" id="1842136"/>
    <lineage>
        <taxon>Bacteria</taxon>
        <taxon>Pseudomonadati</taxon>
        <taxon>Pseudomonadota</taxon>
        <taxon>Gammaproteobacteria</taxon>
        <taxon>Steroidobacterales</taxon>
        <taxon>Steroidobacteraceae</taxon>
        <taxon>Steroidobacter</taxon>
    </lineage>
</organism>
<dbReference type="InterPro" id="IPR011990">
    <property type="entry name" value="TPR-like_helical_dom_sf"/>
</dbReference>
<dbReference type="InterPro" id="IPR019734">
    <property type="entry name" value="TPR_rpt"/>
</dbReference>
<keyword evidence="2" id="KW-0802">TPR repeat</keyword>
<keyword evidence="1" id="KW-0677">Repeat</keyword>
<dbReference type="PANTHER" id="PTHR45641">
    <property type="entry name" value="TETRATRICOPEPTIDE REPEAT PROTEIN (AFU_ORTHOLOGUE AFUA_6G03870)"/>
    <property type="match status" value="1"/>
</dbReference>
<dbReference type="Pfam" id="PF13374">
    <property type="entry name" value="TPR_10"/>
    <property type="match status" value="1"/>
</dbReference>
<reference evidence="5" key="1">
    <citation type="journal article" date="2019" name="Int. J. Syst. Evol. Microbiol.">
        <title>The Global Catalogue of Microorganisms (GCM) 10K type strain sequencing project: providing services to taxonomists for standard genome sequencing and annotation.</title>
        <authorList>
            <consortium name="The Broad Institute Genomics Platform"/>
            <consortium name="The Broad Institute Genome Sequencing Center for Infectious Disease"/>
            <person name="Wu L."/>
            <person name="Ma J."/>
        </authorList>
    </citation>
    <scope>NUCLEOTIDE SEQUENCE [LARGE SCALE GENOMIC DNA]</scope>
    <source>
        <strain evidence="5">CGMCC 1.10759</strain>
    </source>
</reference>
<keyword evidence="5" id="KW-1185">Reference proteome</keyword>
<keyword evidence="3" id="KW-0732">Signal</keyword>
<evidence type="ECO:0000256" key="2">
    <source>
        <dbReference type="ARBA" id="ARBA00022803"/>
    </source>
</evidence>
<dbReference type="SMART" id="SM00028">
    <property type="entry name" value="TPR"/>
    <property type="match status" value="7"/>
</dbReference>
<evidence type="ECO:0000313" key="4">
    <source>
        <dbReference type="EMBL" id="MFC4311661.1"/>
    </source>
</evidence>
<protein>
    <submittedName>
        <fullName evidence="4">Tetratricopeptide repeat protein</fullName>
    </submittedName>
</protein>
<dbReference type="EMBL" id="JBHSDU010000010">
    <property type="protein sequence ID" value="MFC4311661.1"/>
    <property type="molecule type" value="Genomic_DNA"/>
</dbReference>
<dbReference type="Proteomes" id="UP001595904">
    <property type="component" value="Unassembled WGS sequence"/>
</dbReference>
<feature type="signal peptide" evidence="3">
    <location>
        <begin position="1"/>
        <end position="19"/>
    </location>
</feature>
<dbReference type="SUPFAM" id="SSF48452">
    <property type="entry name" value="TPR-like"/>
    <property type="match status" value="1"/>
</dbReference>
<evidence type="ECO:0000313" key="5">
    <source>
        <dbReference type="Proteomes" id="UP001595904"/>
    </source>
</evidence>
<proteinExistence type="predicted"/>
<sequence>MRRYRAAAAALISIGYVHACEAADSQLATASGPCGVAINASGQAHVIVNNDRCDSGTAATVQKLLDDSQRLAQHLLDYQKSTDEQLATLTRQVRELTVAITSVNAIAAEPNANEADKRAAELLAQGDASGAIALLGREAEQARQSALDTNQRAADLYRQQAALLTARNVRKALEALARSLEMVPDQFDTLWDAGDLGLLVGDTQRAKGYYTHMAELARAQIRSNPANTKWQRDLSVSYNKIGDVLVFQGAGAGALEAHREALAIAAPFAARDPENTQWQRDLSVTHEKIGNVLVTQGDGAGALEAYRKSLAIREMPAVRDPANTEWQRDLSVSHNKIGDVLVAQGAGAGALEAYREALVIRVMLAARDPANTQWQRDLSASHEKIGNVLVAQGDSAGALEAYRKALAIRVKLAALDSTNTQWQRDLSVSYDKIGDLLTARGNRARALVEYRKALAIAAALAARDPANTQWQRDLSVNYDRIGNVLVAQGEGAGALQTYRKSLAIRVALAVRDPSNTQWQIDVAVSHSKLGMLAFGQTLENRREHLLRGKNILLSLKSTGRLSPDQDHTVWFEQQLAKLPAELQ</sequence>
<evidence type="ECO:0000256" key="1">
    <source>
        <dbReference type="ARBA" id="ARBA00022737"/>
    </source>
</evidence>
<comment type="caution">
    <text evidence="4">The sequence shown here is derived from an EMBL/GenBank/DDBJ whole genome shotgun (WGS) entry which is preliminary data.</text>
</comment>
<dbReference type="RefSeq" id="WP_380600394.1">
    <property type="nucleotide sequence ID" value="NZ_JBHSDU010000010.1"/>
</dbReference>
<evidence type="ECO:0000256" key="3">
    <source>
        <dbReference type="SAM" id="SignalP"/>
    </source>
</evidence>
<accession>A0ABV8SVX4</accession>
<feature type="chain" id="PRO_5046202435" evidence="3">
    <location>
        <begin position="20"/>
        <end position="583"/>
    </location>
</feature>
<dbReference type="Gene3D" id="1.25.40.10">
    <property type="entry name" value="Tetratricopeptide repeat domain"/>
    <property type="match status" value="3"/>
</dbReference>